<dbReference type="EMBL" id="SRZB01000019">
    <property type="protein sequence ID" value="TGX98294.1"/>
    <property type="molecule type" value="Genomic_DNA"/>
</dbReference>
<gene>
    <name evidence="1" type="primary">tig</name>
    <name evidence="1" type="ORF">E5357_09395</name>
</gene>
<keyword evidence="1" id="KW-0413">Isomerase</keyword>
<accession>A0AC61QZG2</accession>
<organism evidence="1 2">
    <name type="scientific">Hominisplanchenecus murintestinalis</name>
    <dbReference type="NCBI Taxonomy" id="2941517"/>
    <lineage>
        <taxon>Bacteria</taxon>
        <taxon>Bacillati</taxon>
        <taxon>Bacillota</taxon>
        <taxon>Clostridia</taxon>
        <taxon>Lachnospirales</taxon>
        <taxon>Lachnospiraceae</taxon>
        <taxon>Hominisplanchenecus</taxon>
    </lineage>
</organism>
<evidence type="ECO:0000313" key="1">
    <source>
        <dbReference type="EMBL" id="TGX98294.1"/>
    </source>
</evidence>
<sequence>MNNLKKGYQTMKRKVLLLATAICTVSLLAGCSEKDGSTESSATGANASTESYEEYVTLGEYKGLDVQLIKAEVTDDMVDDEIDMLLEDNAVYTPISDRGAAEGDTVNINYTGKIDGQEFDGGSAEDFELELGSGYLLDDLESQIVGMKSGETKDLNVSVPADYIEDTVEEDAPDKDAVFTVTVNSVSEKSLPEYSDEFIAGVTDYKTTAEYEEGTKKELLASLESDNRSTAGMDALSQVMENSTFNGYPQELYDSCKQEYDAMNKMYAEMLGVDVADLDTDEEETKSTIESIVNEKMVCAAIAAAENISVSDEEYQKYLEDNYALYDYASAAEYEETESKESLMNEILTEKIYNFLIDNAKITEISEDEYYGDDEDLDDEYLDEDIDLSDDLLLETEDLHAAETESETAE</sequence>
<reference evidence="1" key="1">
    <citation type="submission" date="2019-04" db="EMBL/GenBank/DDBJ databases">
        <title>Microbes associate with the intestines of laboratory mice.</title>
        <authorList>
            <person name="Navarre W."/>
            <person name="Wong E."/>
            <person name="Huang K."/>
            <person name="Tropini C."/>
            <person name="Ng K."/>
            <person name="Yu B."/>
        </authorList>
    </citation>
    <scope>NUCLEOTIDE SEQUENCE</scope>
    <source>
        <strain evidence="1">NM72_1-8</strain>
    </source>
</reference>
<evidence type="ECO:0000313" key="2">
    <source>
        <dbReference type="Proteomes" id="UP000307720"/>
    </source>
</evidence>
<name>A0AC61QZG2_9FIRM</name>
<dbReference type="EC" id="5.2.1.8" evidence="1"/>
<keyword evidence="2" id="KW-1185">Reference proteome</keyword>
<dbReference type="Proteomes" id="UP000307720">
    <property type="component" value="Unassembled WGS sequence"/>
</dbReference>
<proteinExistence type="predicted"/>
<protein>
    <submittedName>
        <fullName evidence="1">Trigger factor</fullName>
        <ecNumber evidence="1">5.2.1.8</ecNumber>
    </submittedName>
</protein>
<comment type="caution">
    <text evidence="1">The sequence shown here is derived from an EMBL/GenBank/DDBJ whole genome shotgun (WGS) entry which is preliminary data.</text>
</comment>